<evidence type="ECO:0000256" key="1">
    <source>
        <dbReference type="SAM" id="MobiDB-lite"/>
    </source>
</evidence>
<name>A0A2T3ZA66_TRIA4</name>
<feature type="compositionally biased region" description="Basic residues" evidence="1">
    <location>
        <begin position="42"/>
        <end position="54"/>
    </location>
</feature>
<evidence type="ECO:0008006" key="4">
    <source>
        <dbReference type="Google" id="ProtNLM"/>
    </source>
</evidence>
<organism evidence="2 3">
    <name type="scientific">Trichoderma asperellum (strain ATCC 204424 / CBS 433.97 / NBRC 101777)</name>
    <dbReference type="NCBI Taxonomy" id="1042311"/>
    <lineage>
        <taxon>Eukaryota</taxon>
        <taxon>Fungi</taxon>
        <taxon>Dikarya</taxon>
        <taxon>Ascomycota</taxon>
        <taxon>Pezizomycotina</taxon>
        <taxon>Sordariomycetes</taxon>
        <taxon>Hypocreomycetidae</taxon>
        <taxon>Hypocreales</taxon>
        <taxon>Hypocreaceae</taxon>
        <taxon>Trichoderma</taxon>
    </lineage>
</organism>
<protein>
    <recommendedName>
        <fullName evidence="4">BZIP domain-containing protein</fullName>
    </recommendedName>
</protein>
<evidence type="ECO:0000313" key="2">
    <source>
        <dbReference type="EMBL" id="PTB41709.1"/>
    </source>
</evidence>
<reference evidence="2 3" key="1">
    <citation type="submission" date="2016-07" db="EMBL/GenBank/DDBJ databases">
        <title>Multiple horizontal gene transfer events from other fungi enriched the ability of initially mycotrophic Trichoderma (Ascomycota) to feed on dead plant biomass.</title>
        <authorList>
            <consortium name="DOE Joint Genome Institute"/>
            <person name="Aerts A."/>
            <person name="Atanasova L."/>
            <person name="Chenthamara K."/>
            <person name="Zhang J."/>
            <person name="Grujic M."/>
            <person name="Henrissat B."/>
            <person name="Kuo A."/>
            <person name="Salamov A."/>
            <person name="Lipzen A."/>
            <person name="Labutti K."/>
            <person name="Barry K."/>
            <person name="Miao Y."/>
            <person name="Rahimi M.J."/>
            <person name="Shen Q."/>
            <person name="Grigoriev I.V."/>
            <person name="Kubicek C.P."/>
            <person name="Druzhinina I.S."/>
        </authorList>
    </citation>
    <scope>NUCLEOTIDE SEQUENCE [LARGE SCALE GENOMIC DNA]</scope>
    <source>
        <strain evidence="2 3">CBS 433.97</strain>
    </source>
</reference>
<evidence type="ECO:0000313" key="3">
    <source>
        <dbReference type="Proteomes" id="UP000240493"/>
    </source>
</evidence>
<keyword evidence="3" id="KW-1185">Reference proteome</keyword>
<dbReference type="PANTHER" id="PTHR40618">
    <property type="entry name" value="B-ZIP TRANSCRIPTION FACTOR (EUROFUNG)-RELATED"/>
    <property type="match status" value="1"/>
</dbReference>
<accession>A0A2T3ZA66</accession>
<gene>
    <name evidence="2" type="ORF">M441DRAFT_139136</name>
</gene>
<proteinExistence type="predicted"/>
<dbReference type="Proteomes" id="UP000240493">
    <property type="component" value="Unassembled WGS sequence"/>
</dbReference>
<sequence>MRNSNMGQPRAVAGTDASVRRPGRPRMKDSLPADPNDNSSRSRMRLAQRSYRNRKANELTAAKAKANALENALNRTLDEFIKLHQMLLGKQDYLPAEFLLQLHETATNIISVAKNALADAMPEPEHSASDHLATMDSDDYEDDAVCIPTHVNSDNSCFPTKRASISQRILHACLNLAADRLKLPRVPFLRILPALLLPLQFESEDNILRRAMQYLSIGGTEAQLEQERSSAKAGYLPKMMRLIEGQTHTLVPRKPQPHMQRLQFGCTRTVISTAVPDLQGEWLEPLDVEEYLEQRGIFIREEAPDDDLLTLAIPAGSKLSATVVNINETDGIQNEASYNNDALDSSNTGELGISHDYNIFDHQRDATAAFASSLWDVDGIGISPENATMCTPEHINITINLDTLVHKLVSRAVCLGACPGIRRAHVDEAIRGSVVWMQETYK</sequence>
<feature type="region of interest" description="Disordered" evidence="1">
    <location>
        <begin position="1"/>
        <end position="54"/>
    </location>
</feature>
<dbReference type="AlphaFoldDB" id="A0A2T3ZA66"/>
<dbReference type="OrthoDB" id="3555317at2759"/>
<dbReference type="PANTHER" id="PTHR40618:SF1">
    <property type="entry name" value="B-ZIP TRANSCRIPTION FACTOR (EUROFUNG)"/>
    <property type="match status" value="1"/>
</dbReference>
<dbReference type="EMBL" id="KZ679261">
    <property type="protein sequence ID" value="PTB41709.1"/>
    <property type="molecule type" value="Genomic_DNA"/>
</dbReference>